<proteinExistence type="predicted"/>
<accession>A0A8B8SSY3</accession>
<evidence type="ECO:0000313" key="1">
    <source>
        <dbReference type="Proteomes" id="UP000694856"/>
    </source>
</evidence>
<dbReference type="GeneID" id="116662781"/>
<dbReference type="RefSeq" id="XP_032333030.1">
    <property type="nucleotide sequence ID" value="XM_032477139.1"/>
</dbReference>
<evidence type="ECO:0000313" key="2">
    <source>
        <dbReference type="RefSeq" id="XP_032333030.1"/>
    </source>
</evidence>
<dbReference type="KEGG" id="cfr:116662781"/>
<sequence length="160" mass="17871">MEIILELQQSAQPHNTEAGTQIDRQISQLVEGASGWQLWAIGCWTTIGKTEMEQGQKIAHFYATQPLLSHDLKEFYWDNCPNEVPSILSKCLQMHGWWCGSDGARVTSRLFSGPCKQSRPMTCSIVPFEEEASSVMMKKNQGVPLLTIGSSSRLQRGKQG</sequence>
<dbReference type="AlphaFoldDB" id="A0A8B8SSY3"/>
<reference evidence="1" key="1">
    <citation type="submission" date="2025-05" db="UniProtKB">
        <authorList>
            <consortium name="RefSeq"/>
        </authorList>
    </citation>
    <scope>NUCLEOTIDE SEQUENCE [LARGE SCALE GENOMIC DNA]</scope>
</reference>
<organism evidence="1 2">
    <name type="scientific">Camelus ferus</name>
    <name type="common">Wild bactrian camel</name>
    <name type="synonym">Camelus bactrianus ferus</name>
    <dbReference type="NCBI Taxonomy" id="419612"/>
    <lineage>
        <taxon>Eukaryota</taxon>
        <taxon>Metazoa</taxon>
        <taxon>Chordata</taxon>
        <taxon>Craniata</taxon>
        <taxon>Vertebrata</taxon>
        <taxon>Euteleostomi</taxon>
        <taxon>Mammalia</taxon>
        <taxon>Eutheria</taxon>
        <taxon>Laurasiatheria</taxon>
        <taxon>Artiodactyla</taxon>
        <taxon>Tylopoda</taxon>
        <taxon>Camelidae</taxon>
        <taxon>Camelus</taxon>
    </lineage>
</organism>
<protein>
    <submittedName>
        <fullName evidence="2">Uncharacterized protein LOC116662781 isoform X1</fullName>
    </submittedName>
</protein>
<reference evidence="2" key="2">
    <citation type="submission" date="2025-08" db="UniProtKB">
        <authorList>
            <consortium name="RefSeq"/>
        </authorList>
    </citation>
    <scope>IDENTIFICATION</scope>
    <source>
        <tissue evidence="2">Ear skin</tissue>
    </source>
</reference>
<keyword evidence="1" id="KW-1185">Reference proteome</keyword>
<name>A0A8B8SSY3_CAMFR</name>
<gene>
    <name evidence="2" type="primary">LOC116662781</name>
</gene>
<dbReference type="Proteomes" id="UP000694856">
    <property type="component" value="Chromosome 1"/>
</dbReference>